<evidence type="ECO:0000256" key="1">
    <source>
        <dbReference type="SAM" id="Phobius"/>
    </source>
</evidence>
<keyword evidence="1" id="KW-1133">Transmembrane helix</keyword>
<dbReference type="PANTHER" id="PTHR33868:SF2">
    <property type="entry name" value="EXPRESSED PROTEIN"/>
    <property type="match status" value="1"/>
</dbReference>
<keyword evidence="1" id="KW-0812">Transmembrane</keyword>
<keyword evidence="1" id="KW-0472">Membrane</keyword>
<evidence type="ECO:0000313" key="3">
    <source>
        <dbReference type="Proteomes" id="UP001055439"/>
    </source>
</evidence>
<evidence type="ECO:0000313" key="2">
    <source>
        <dbReference type="EMBL" id="URE14410.1"/>
    </source>
</evidence>
<name>A0A9E7GGP2_9LILI</name>
<dbReference type="OrthoDB" id="1920951at2759"/>
<proteinExistence type="predicted"/>
<sequence>MAAAEARAAWQRTANRCLVQEDAKRAPKLACCPSSTPQNDSGNGNTSIVQDNSVPNLMPLNRNSMNANLSPETKWWLQLQPNFGYQKDFIFEQLSSLEDEVAEKDTETMVPTSKLDLESLPIDFNNFSLRKEESILKPPSMVSTTVMMYDSETMVKEIKTATINPQQLPKRKAPVSDYFLKKNELLDMESVDQLSLKRPEKASSDLETPWTGSNNSEPWWRIADKDELALLIAQKSMQQHIENCDLPKPRQTIHVTKNLSSSENMDKCGNFQSSSGRKLSADISNANEHSHNTFSFANSDNKNLSSAERGYMLHDSEKLYRQGPITVCFIFQQILYHTQGFVNNEQHEDNHTSEHDLSRAQLLEALRHSQTRARIAEIAAQKAYDEKEHIVKLLFRQASHLFAYKQWLRVLQLDNIFLQLKMKDHQIATIIPVLPWMPLKGKLSGKGNITRKGSKKHKHHICKYAVAFAVGLGLAGAGLLLGWTIGCLFPTV</sequence>
<feature type="transmembrane region" description="Helical" evidence="1">
    <location>
        <begin position="464"/>
        <end position="489"/>
    </location>
</feature>
<protein>
    <submittedName>
        <fullName evidence="2">Uncharacterized protein</fullName>
    </submittedName>
</protein>
<organism evidence="2 3">
    <name type="scientific">Musa troglodytarum</name>
    <name type="common">fe'i banana</name>
    <dbReference type="NCBI Taxonomy" id="320322"/>
    <lineage>
        <taxon>Eukaryota</taxon>
        <taxon>Viridiplantae</taxon>
        <taxon>Streptophyta</taxon>
        <taxon>Embryophyta</taxon>
        <taxon>Tracheophyta</taxon>
        <taxon>Spermatophyta</taxon>
        <taxon>Magnoliopsida</taxon>
        <taxon>Liliopsida</taxon>
        <taxon>Zingiberales</taxon>
        <taxon>Musaceae</taxon>
        <taxon>Musa</taxon>
    </lineage>
</organism>
<dbReference type="PANTHER" id="PTHR33868">
    <property type="entry name" value="EXPRESSED PROTEIN"/>
    <property type="match status" value="1"/>
</dbReference>
<dbReference type="AlphaFoldDB" id="A0A9E7GGP2"/>
<dbReference type="EMBL" id="CP097509">
    <property type="protein sequence ID" value="URE14410.1"/>
    <property type="molecule type" value="Genomic_DNA"/>
</dbReference>
<accession>A0A9E7GGP2</accession>
<gene>
    <name evidence="2" type="ORF">MUK42_12196</name>
</gene>
<keyword evidence="3" id="KW-1185">Reference proteome</keyword>
<dbReference type="Proteomes" id="UP001055439">
    <property type="component" value="Chromosome 7"/>
</dbReference>
<reference evidence="2" key="1">
    <citation type="submission" date="2022-05" db="EMBL/GenBank/DDBJ databases">
        <title>The Musa troglodytarum L. genome provides insights into the mechanism of non-climacteric behaviour and enrichment of carotenoids.</title>
        <authorList>
            <person name="Wang J."/>
        </authorList>
    </citation>
    <scope>NUCLEOTIDE SEQUENCE</scope>
    <source>
        <tissue evidence="2">Leaf</tissue>
    </source>
</reference>